<organism evidence="2">
    <name type="scientific">marine metagenome</name>
    <dbReference type="NCBI Taxonomy" id="408172"/>
    <lineage>
        <taxon>unclassified sequences</taxon>
        <taxon>metagenomes</taxon>
        <taxon>ecological metagenomes</taxon>
    </lineage>
</organism>
<dbReference type="Pfam" id="PF06452">
    <property type="entry name" value="CBM9_1"/>
    <property type="match status" value="1"/>
</dbReference>
<sequence length="270" mass="30443">MRKLFYLGAVLTGFAGFALAADETVPKPRPSITAVRVEQPPVIDGVLDEAVWRAAPVAGDFVQQDPDNGEPITERTEFRVLYDNKALYIGVWCYDLEPNGIIARSMTRDDYPYEDDHLYIAIDSFLNYRSGYAFATNPNGCRWDGLIINNSYTGGSWDTIWECKSRITGEGWFSEIAIPFNSISFAPNQTAWGLNISRTIRRKNETGRWHNPPRQLWTSSVSDAGEIRGLNNLTQDSKWEVLPYGRGKYRHNHDLNDGSTLGDFGGDISY</sequence>
<accession>A0A382IZ07</accession>
<dbReference type="InterPro" id="IPR010502">
    <property type="entry name" value="Carb-bd_dom_fam9"/>
</dbReference>
<protein>
    <recommendedName>
        <fullName evidence="1">Carbohydrate-binding domain-containing protein</fullName>
    </recommendedName>
</protein>
<evidence type="ECO:0000259" key="1">
    <source>
        <dbReference type="Pfam" id="PF06452"/>
    </source>
</evidence>
<dbReference type="GO" id="GO:0030246">
    <property type="term" value="F:carbohydrate binding"/>
    <property type="evidence" value="ECO:0007669"/>
    <property type="project" value="InterPro"/>
</dbReference>
<gene>
    <name evidence="2" type="ORF">METZ01_LOCUS257463</name>
</gene>
<feature type="non-terminal residue" evidence="2">
    <location>
        <position position="270"/>
    </location>
</feature>
<dbReference type="CDD" id="cd09618">
    <property type="entry name" value="CBM9_like_2"/>
    <property type="match status" value="1"/>
</dbReference>
<evidence type="ECO:0000313" key="2">
    <source>
        <dbReference type="EMBL" id="SVC04609.1"/>
    </source>
</evidence>
<dbReference type="GO" id="GO:0004553">
    <property type="term" value="F:hydrolase activity, hydrolyzing O-glycosyl compounds"/>
    <property type="evidence" value="ECO:0007669"/>
    <property type="project" value="InterPro"/>
</dbReference>
<dbReference type="GO" id="GO:0016052">
    <property type="term" value="P:carbohydrate catabolic process"/>
    <property type="evidence" value="ECO:0007669"/>
    <property type="project" value="InterPro"/>
</dbReference>
<name>A0A382IZ07_9ZZZZ</name>
<reference evidence="2" key="1">
    <citation type="submission" date="2018-05" db="EMBL/GenBank/DDBJ databases">
        <authorList>
            <person name="Lanie J.A."/>
            <person name="Ng W.-L."/>
            <person name="Kazmierczak K.M."/>
            <person name="Andrzejewski T.M."/>
            <person name="Davidsen T.M."/>
            <person name="Wayne K.J."/>
            <person name="Tettelin H."/>
            <person name="Glass J.I."/>
            <person name="Rusch D."/>
            <person name="Podicherti R."/>
            <person name="Tsui H.-C.T."/>
            <person name="Winkler M.E."/>
        </authorList>
    </citation>
    <scope>NUCLEOTIDE SEQUENCE</scope>
</reference>
<dbReference type="SUPFAM" id="SSF49344">
    <property type="entry name" value="CBD9-like"/>
    <property type="match status" value="1"/>
</dbReference>
<proteinExistence type="predicted"/>
<dbReference type="AlphaFoldDB" id="A0A382IZ07"/>
<dbReference type="Gene3D" id="2.60.40.1190">
    <property type="match status" value="1"/>
</dbReference>
<feature type="domain" description="Carbohydrate-binding" evidence="1">
    <location>
        <begin position="43"/>
        <end position="197"/>
    </location>
</feature>
<dbReference type="EMBL" id="UINC01070450">
    <property type="protein sequence ID" value="SVC04609.1"/>
    <property type="molecule type" value="Genomic_DNA"/>
</dbReference>